<gene>
    <name evidence="2" type="ORF">AWY79_05365</name>
    <name evidence="3" type="ORF">EDC59_11659</name>
</gene>
<dbReference type="EMBL" id="SOBK01000016">
    <property type="protein sequence ID" value="TDT82747.1"/>
    <property type="molecule type" value="Genomic_DNA"/>
</dbReference>
<organism evidence="3 5">
    <name type="scientific">Pseudodesulfovibrio indicus</name>
    <dbReference type="NCBI Taxonomy" id="1716143"/>
    <lineage>
        <taxon>Bacteria</taxon>
        <taxon>Pseudomonadati</taxon>
        <taxon>Thermodesulfobacteriota</taxon>
        <taxon>Desulfovibrionia</taxon>
        <taxon>Desulfovibrionales</taxon>
        <taxon>Desulfovibrionaceae</taxon>
    </lineage>
</organism>
<reference evidence="3 5" key="2">
    <citation type="submission" date="2019-03" db="EMBL/GenBank/DDBJ databases">
        <title>Genomic Encyclopedia of Type Strains, Phase IV (KMG-IV): sequencing the most valuable type-strain genomes for metagenomic binning, comparative biology and taxonomic classification.</title>
        <authorList>
            <person name="Goeker M."/>
        </authorList>
    </citation>
    <scope>NUCLEOTIDE SEQUENCE [LARGE SCALE GENOMIC DNA]</scope>
    <source>
        <strain evidence="3 5">DSM 101483</strain>
    </source>
</reference>
<evidence type="ECO:0000313" key="4">
    <source>
        <dbReference type="Proteomes" id="UP000055611"/>
    </source>
</evidence>
<accession>A0A126QKL4</accession>
<name>A0A126QKL4_9BACT</name>
<dbReference type="KEGG" id="dej:AWY79_05365"/>
<evidence type="ECO:0000313" key="2">
    <source>
        <dbReference type="EMBL" id="AMK10583.1"/>
    </source>
</evidence>
<dbReference type="AlphaFoldDB" id="A0A126QKL4"/>
<dbReference type="SMART" id="SM00062">
    <property type="entry name" value="PBPb"/>
    <property type="match status" value="1"/>
</dbReference>
<dbReference type="Gene3D" id="3.40.190.10">
    <property type="entry name" value="Periplasmic binding protein-like II"/>
    <property type="match status" value="2"/>
</dbReference>
<dbReference type="PANTHER" id="PTHR38834:SF3">
    <property type="entry name" value="SOLUTE-BINDING PROTEIN FAMILY 3_N-TERMINAL DOMAIN-CONTAINING PROTEIN"/>
    <property type="match status" value="1"/>
</dbReference>
<dbReference type="PANTHER" id="PTHR38834">
    <property type="entry name" value="PERIPLASMIC SUBSTRATE BINDING PROTEIN FAMILY 3"/>
    <property type="match status" value="1"/>
</dbReference>
<keyword evidence="4" id="KW-1185">Reference proteome</keyword>
<sequence length="268" mass="30139">MRTSRFHTLSQTALWAALGFLLLLPGQARAKELRVLAELTARSARIENGNLTGWAVEIVQEIMDRSGIHAEIEPTPWARGYSVALARPDVALFPTTRTKERDALFHWVGPIFRVQWSFMARKGSGIVIRSLDDARQVRAIGTYINDARDRFLEDHGFTNLERSASEDSIYRKLEYGRLDLIVGSNTGLAGIAETAGVDPENFVEVFPLKEVDLYIALSHATAPETVTAWQKAFEGMRADGTFKRIIQRWFPGLKPPTDTRCPWLGNNR</sequence>
<dbReference type="Proteomes" id="UP000295506">
    <property type="component" value="Unassembled WGS sequence"/>
</dbReference>
<proteinExistence type="predicted"/>
<dbReference type="InterPro" id="IPR001638">
    <property type="entry name" value="Solute-binding_3/MltF_N"/>
</dbReference>
<dbReference type="SUPFAM" id="SSF53850">
    <property type="entry name" value="Periplasmic binding protein-like II"/>
    <property type="match status" value="1"/>
</dbReference>
<feature type="domain" description="Solute-binding protein family 3/N-terminal" evidence="1">
    <location>
        <begin position="32"/>
        <end position="253"/>
    </location>
</feature>
<evidence type="ECO:0000259" key="1">
    <source>
        <dbReference type="SMART" id="SM00062"/>
    </source>
</evidence>
<evidence type="ECO:0000313" key="3">
    <source>
        <dbReference type="EMBL" id="TDT82747.1"/>
    </source>
</evidence>
<dbReference type="OrthoDB" id="8594082at2"/>
<reference evidence="2 4" key="1">
    <citation type="journal article" date="2016" name="Front. Microbiol.">
        <title>Genome Sequence of the Piezophilic, Mesophilic Sulfate-Reducing Bacterium Desulfovibrio indicus J2T.</title>
        <authorList>
            <person name="Cao J."/>
            <person name="Maignien L."/>
            <person name="Shao Z."/>
            <person name="Alain K."/>
            <person name="Jebbar M."/>
        </authorList>
    </citation>
    <scope>NUCLEOTIDE SEQUENCE [LARGE SCALE GENOMIC DNA]</scope>
    <source>
        <strain evidence="2 4">J2</strain>
    </source>
</reference>
<protein>
    <submittedName>
        <fullName evidence="3">Amino acid ABC transporter substrate-binding protein (PAAT family)</fullName>
    </submittedName>
</protein>
<dbReference type="RefSeq" id="WP_066801295.1">
    <property type="nucleotide sequence ID" value="NZ_CP014206.1"/>
</dbReference>
<dbReference type="Pfam" id="PF00497">
    <property type="entry name" value="SBP_bac_3"/>
    <property type="match status" value="1"/>
</dbReference>
<dbReference type="Proteomes" id="UP000055611">
    <property type="component" value="Chromosome"/>
</dbReference>
<dbReference type="EMBL" id="CP014206">
    <property type="protein sequence ID" value="AMK10583.1"/>
    <property type="molecule type" value="Genomic_DNA"/>
</dbReference>
<evidence type="ECO:0000313" key="5">
    <source>
        <dbReference type="Proteomes" id="UP000295506"/>
    </source>
</evidence>